<dbReference type="AlphaFoldDB" id="A0A382CNL7"/>
<dbReference type="InterPro" id="IPR050523">
    <property type="entry name" value="AKR_Detox_Biosynth"/>
</dbReference>
<dbReference type="PANTHER" id="PTHR43364">
    <property type="entry name" value="NADH-SPECIFIC METHYLGLYOXAL REDUCTASE-RELATED"/>
    <property type="match status" value="1"/>
</dbReference>
<organism evidence="2">
    <name type="scientific">marine metagenome</name>
    <dbReference type="NCBI Taxonomy" id="408172"/>
    <lineage>
        <taxon>unclassified sequences</taxon>
        <taxon>metagenomes</taxon>
        <taxon>ecological metagenomes</taxon>
    </lineage>
</organism>
<dbReference type="Pfam" id="PF00248">
    <property type="entry name" value="Aldo_ket_red"/>
    <property type="match status" value="1"/>
</dbReference>
<dbReference type="InterPro" id="IPR020471">
    <property type="entry name" value="AKR"/>
</dbReference>
<dbReference type="Gene3D" id="3.20.20.100">
    <property type="entry name" value="NADP-dependent oxidoreductase domain"/>
    <property type="match status" value="1"/>
</dbReference>
<gene>
    <name evidence="2" type="ORF">METZ01_LOCUS179751</name>
</gene>
<protein>
    <recommendedName>
        <fullName evidence="1">NADP-dependent oxidoreductase domain-containing protein</fullName>
    </recommendedName>
</protein>
<evidence type="ECO:0000259" key="1">
    <source>
        <dbReference type="Pfam" id="PF00248"/>
    </source>
</evidence>
<evidence type="ECO:0000313" key="2">
    <source>
        <dbReference type="EMBL" id="SVB26897.1"/>
    </source>
</evidence>
<dbReference type="PANTHER" id="PTHR43364:SF1">
    <property type="entry name" value="OXIDOREDUCTASE YDHF"/>
    <property type="match status" value="1"/>
</dbReference>
<dbReference type="InterPro" id="IPR023210">
    <property type="entry name" value="NADP_OxRdtase_dom"/>
</dbReference>
<reference evidence="2" key="1">
    <citation type="submission" date="2018-05" db="EMBL/GenBank/DDBJ databases">
        <authorList>
            <person name="Lanie J.A."/>
            <person name="Ng W.-L."/>
            <person name="Kazmierczak K.M."/>
            <person name="Andrzejewski T.M."/>
            <person name="Davidsen T.M."/>
            <person name="Wayne K.J."/>
            <person name="Tettelin H."/>
            <person name="Glass J.I."/>
            <person name="Rusch D."/>
            <person name="Podicherti R."/>
            <person name="Tsui H.-C.T."/>
            <person name="Winkler M.E."/>
        </authorList>
    </citation>
    <scope>NUCLEOTIDE SEQUENCE</scope>
</reference>
<dbReference type="GO" id="GO:0005829">
    <property type="term" value="C:cytosol"/>
    <property type="evidence" value="ECO:0007669"/>
    <property type="project" value="TreeGrafter"/>
</dbReference>
<dbReference type="PRINTS" id="PR00069">
    <property type="entry name" value="ALDKETRDTASE"/>
</dbReference>
<dbReference type="SUPFAM" id="SSF51430">
    <property type="entry name" value="NAD(P)-linked oxidoreductase"/>
    <property type="match status" value="1"/>
</dbReference>
<sequence length="231" mass="25867">KKSAVIATKCGIRIPESNEPYRYDSSSDYIVQSCEKSLQRMGIDCIDIYQLHRPDWLMDPVDVARAFAKLKKAGKVKHFGVSNFRPSQLATLQSALKEPLVVNQVEISLLQLDPFQDGTLDQCLERNITPMAWSPLAGGFLGNGRSDVLPSQEKYKPAKVRRRMEILARDFGVSRAVIALAWLLKHPTGIVPIVGSTKPERIRELAAADEIQLSHEQWYALLTSALKEDLP</sequence>
<proteinExistence type="predicted"/>
<accession>A0A382CNL7</accession>
<dbReference type="EMBL" id="UINC01035074">
    <property type="protein sequence ID" value="SVB26897.1"/>
    <property type="molecule type" value="Genomic_DNA"/>
</dbReference>
<dbReference type="InterPro" id="IPR036812">
    <property type="entry name" value="NAD(P)_OxRdtase_dom_sf"/>
</dbReference>
<dbReference type="GO" id="GO:0016491">
    <property type="term" value="F:oxidoreductase activity"/>
    <property type="evidence" value="ECO:0007669"/>
    <property type="project" value="InterPro"/>
</dbReference>
<feature type="non-terminal residue" evidence="2">
    <location>
        <position position="1"/>
    </location>
</feature>
<name>A0A382CNL7_9ZZZZ</name>
<feature type="domain" description="NADP-dependent oxidoreductase" evidence="1">
    <location>
        <begin position="2"/>
        <end position="220"/>
    </location>
</feature>